<reference evidence="1" key="3">
    <citation type="submission" date="2020-02" db="EMBL/GenBank/DDBJ databases">
        <authorList>
            <person name="Sarangi A.N."/>
            <person name="Ghosh S."/>
            <person name="Mukherjee M."/>
            <person name="Tripathy S."/>
        </authorList>
    </citation>
    <scope>NUCLEOTIDE SEQUENCE</scope>
    <source>
        <strain evidence="1">BDU141951</strain>
    </source>
</reference>
<organism evidence="1">
    <name type="scientific">Lyngbya confervoides BDU141951</name>
    <dbReference type="NCBI Taxonomy" id="1574623"/>
    <lineage>
        <taxon>Bacteria</taxon>
        <taxon>Bacillati</taxon>
        <taxon>Cyanobacteriota</taxon>
        <taxon>Cyanophyceae</taxon>
        <taxon>Oscillatoriophycideae</taxon>
        <taxon>Oscillatoriales</taxon>
        <taxon>Microcoleaceae</taxon>
        <taxon>Lyngbya</taxon>
    </lineage>
</organism>
<reference evidence="1" key="1">
    <citation type="submission" date="2014-11" db="EMBL/GenBank/DDBJ databases">
        <authorList>
            <person name="Malar M.C."/>
            <person name="Sen D."/>
            <person name="Tripathy S."/>
        </authorList>
    </citation>
    <scope>NUCLEOTIDE SEQUENCE</scope>
    <source>
        <strain evidence="1">BDU141951</strain>
    </source>
</reference>
<dbReference type="EMBL" id="JTHE02000003">
    <property type="protein sequence ID" value="NEV69680.1"/>
    <property type="molecule type" value="Genomic_DNA"/>
</dbReference>
<accession>A0A0C1Y743</accession>
<name>A0A0C1Y743_9CYAN</name>
<gene>
    <name evidence="1" type="ORF">QQ91_021525</name>
</gene>
<comment type="caution">
    <text evidence="1">The sequence shown here is derived from an EMBL/GenBank/DDBJ whole genome shotgun (WGS) entry which is preliminary data.</text>
</comment>
<proteinExistence type="predicted"/>
<reference evidence="1" key="2">
    <citation type="journal article" date="2015" name="Genome Announc.">
        <title>Draft Genome Sequence of Filamentous Marine Cyanobacterium Lyngbya confervoides Strain BDU141951.</title>
        <authorList>
            <person name="Chandrababunaidu M.M."/>
            <person name="Sen D."/>
            <person name="Tripathy S."/>
        </authorList>
    </citation>
    <scope>NUCLEOTIDE SEQUENCE</scope>
    <source>
        <strain evidence="1">BDU141951</strain>
    </source>
</reference>
<dbReference type="Pfam" id="PF13030">
    <property type="entry name" value="DUF3891"/>
    <property type="match status" value="1"/>
</dbReference>
<dbReference type="InterPro" id="IPR024992">
    <property type="entry name" value="DUF3891"/>
</dbReference>
<evidence type="ECO:0000313" key="1">
    <source>
        <dbReference type="EMBL" id="NEV69680.1"/>
    </source>
</evidence>
<dbReference type="AlphaFoldDB" id="A0A0C1Y743"/>
<protein>
    <submittedName>
        <fullName evidence="1">DUF3891 family protein</fullName>
    </submittedName>
</protein>
<sequence>MIVNLQSDGWEIIYHRAHALLAAQIAGHWQTDQTTNRRYETVAAISHHDDLEKEWEGDQLTEAGAPLDFTLERENSLSQLRRLADEALYRGRWVALLISMHLCFLNQSKQNTDADIAAFIKEQYQRQQQWRHDLNVSKDEAIAAYDFMRWCDRLSLILCQHQVPAGGRKLEIITDYEGQSYTIFQSPSDSLAIEPWPFITDECCVSVDACYLDQLQFDSNDALKQALQKAPRHVITWSFSRASSAR</sequence>